<proteinExistence type="predicted"/>
<name>A0A0A8YPN0_ARUDO</name>
<sequence length="61" mass="6985">MATTELRRPRRCQVRQPCKVGCRQQTRSFPTVFVHRFHTLLPIHEWRVPGGGRGGGHHPAS</sequence>
<dbReference type="AlphaFoldDB" id="A0A0A8YPN0"/>
<dbReference type="EMBL" id="GBRH01270162">
    <property type="protein sequence ID" value="JAD27733.1"/>
    <property type="molecule type" value="Transcribed_RNA"/>
</dbReference>
<organism evidence="1">
    <name type="scientific">Arundo donax</name>
    <name type="common">Giant reed</name>
    <name type="synonym">Donax arundinaceus</name>
    <dbReference type="NCBI Taxonomy" id="35708"/>
    <lineage>
        <taxon>Eukaryota</taxon>
        <taxon>Viridiplantae</taxon>
        <taxon>Streptophyta</taxon>
        <taxon>Embryophyta</taxon>
        <taxon>Tracheophyta</taxon>
        <taxon>Spermatophyta</taxon>
        <taxon>Magnoliopsida</taxon>
        <taxon>Liliopsida</taxon>
        <taxon>Poales</taxon>
        <taxon>Poaceae</taxon>
        <taxon>PACMAD clade</taxon>
        <taxon>Arundinoideae</taxon>
        <taxon>Arundineae</taxon>
        <taxon>Arundo</taxon>
    </lineage>
</organism>
<reference evidence="1" key="1">
    <citation type="submission" date="2014-09" db="EMBL/GenBank/DDBJ databases">
        <authorList>
            <person name="Magalhaes I.L.F."/>
            <person name="Oliveira U."/>
            <person name="Santos F.R."/>
            <person name="Vidigal T.H.D.A."/>
            <person name="Brescovit A.D."/>
            <person name="Santos A.J."/>
        </authorList>
    </citation>
    <scope>NUCLEOTIDE SEQUENCE</scope>
    <source>
        <tissue evidence="1">Shoot tissue taken approximately 20 cm above the soil surface</tissue>
    </source>
</reference>
<reference evidence="1" key="2">
    <citation type="journal article" date="2015" name="Data Brief">
        <title>Shoot transcriptome of the giant reed, Arundo donax.</title>
        <authorList>
            <person name="Barrero R.A."/>
            <person name="Guerrero F.D."/>
            <person name="Moolhuijzen P."/>
            <person name="Goolsby J.A."/>
            <person name="Tidwell J."/>
            <person name="Bellgard S.E."/>
            <person name="Bellgard M.I."/>
        </authorList>
    </citation>
    <scope>NUCLEOTIDE SEQUENCE</scope>
    <source>
        <tissue evidence="1">Shoot tissue taken approximately 20 cm above the soil surface</tissue>
    </source>
</reference>
<protein>
    <submittedName>
        <fullName evidence="1">Uncharacterized protein</fullName>
    </submittedName>
</protein>
<accession>A0A0A8YPN0</accession>
<evidence type="ECO:0000313" key="1">
    <source>
        <dbReference type="EMBL" id="JAD27733.1"/>
    </source>
</evidence>